<sequence>MNDSKTETFDAIIIGSGQAGNPLAFALAKENWKVALVEKEAWGGTCVNTGCTPTKAYVASARAAWVIANAHNLGIEVPKSAVVNLKAVKKRKDKLVNDSRNSIKKSLSDSPQITTIRGTATFADQSTIRVGSQTLRSKKIFLNVGARARIPDGFEDLEYLTNISILQLEKVPEHLIVVGGSYIGLEFAQIFKRFGSKVTVLEMGEYLISKEDQDTSALVQQILEAEGIKVICGTKNLKGNPKKLGGVTVNFQQKDKDKQVSGTHVLLATGRIPNSDLLMAENAGLEINEHGYFEVNEKLETNVSGIYALGDCNGKGAFTHTAYNDFEIMENQLFGDKKRTLGDRISNYGLYTDPPLGRAGMTLVQAKASGRKLLFAQMPMSKISRAKEKGETQGKMEVIVDADCEQIIGAAVLGTGGDEIIGVFLTAMYGKMSYKTLMNSVQTHPTVTELIPTLLQQLKPVDN</sequence>
<dbReference type="EMBL" id="QKZU01000002">
    <property type="protein sequence ID" value="PZX60185.1"/>
    <property type="molecule type" value="Genomic_DNA"/>
</dbReference>
<comment type="caution">
    <text evidence="9">The sequence shown here is derived from an EMBL/GenBank/DDBJ whole genome shotgun (WGS) entry which is preliminary data.</text>
</comment>
<protein>
    <submittedName>
        <fullName evidence="10">Mercuric reductase</fullName>
    </submittedName>
    <submittedName>
        <fullName evidence="9">Pyruvate/2-oxoglutarate dehydrogenase complex dihydrolipoamide dehydrogenase (E3) component</fullName>
    </submittedName>
</protein>
<evidence type="ECO:0000256" key="3">
    <source>
        <dbReference type="ARBA" id="ARBA00022827"/>
    </source>
</evidence>
<evidence type="ECO:0000256" key="4">
    <source>
        <dbReference type="PIRSR" id="PIRSR000350-2"/>
    </source>
</evidence>
<dbReference type="EMBL" id="VORV01000005">
    <property type="protein sequence ID" value="TXD78010.1"/>
    <property type="molecule type" value="Genomic_DNA"/>
</dbReference>
<feature type="disulfide bond" description="Redox-active" evidence="6">
    <location>
        <begin position="46"/>
        <end position="51"/>
    </location>
</feature>
<dbReference type="Pfam" id="PF02852">
    <property type="entry name" value="Pyr_redox_dim"/>
    <property type="match status" value="1"/>
</dbReference>
<dbReference type="Proteomes" id="UP000321927">
    <property type="component" value="Unassembled WGS sequence"/>
</dbReference>
<comment type="cofactor">
    <cofactor evidence="5">
        <name>FAD</name>
        <dbReference type="ChEBI" id="CHEBI:57692"/>
    </cofactor>
    <text evidence="5">Binds 1 FAD per subunit.</text>
</comment>
<keyword evidence="9" id="KW-0670">Pyruvate</keyword>
<dbReference type="PANTHER" id="PTHR43014:SF2">
    <property type="entry name" value="MERCURIC REDUCTASE"/>
    <property type="match status" value="1"/>
</dbReference>
<organism evidence="9 11">
    <name type="scientific">Algoriphagus ratkowskyi</name>
    <dbReference type="NCBI Taxonomy" id="57028"/>
    <lineage>
        <taxon>Bacteria</taxon>
        <taxon>Pseudomonadati</taxon>
        <taxon>Bacteroidota</taxon>
        <taxon>Cytophagia</taxon>
        <taxon>Cytophagales</taxon>
        <taxon>Cyclobacteriaceae</taxon>
        <taxon>Algoriphagus</taxon>
    </lineage>
</organism>
<dbReference type="Gene3D" id="3.50.50.60">
    <property type="entry name" value="FAD/NAD(P)-binding domain"/>
    <property type="match status" value="2"/>
</dbReference>
<dbReference type="Pfam" id="PF07992">
    <property type="entry name" value="Pyr_redox_2"/>
    <property type="match status" value="1"/>
</dbReference>
<evidence type="ECO:0000313" key="12">
    <source>
        <dbReference type="Proteomes" id="UP000321927"/>
    </source>
</evidence>
<comment type="similarity">
    <text evidence="1">Belongs to the class-I pyridine nucleotide-disulfide oxidoreductase family.</text>
</comment>
<dbReference type="InterPro" id="IPR036188">
    <property type="entry name" value="FAD/NAD-bd_sf"/>
</dbReference>
<dbReference type="RefSeq" id="WP_086500008.1">
    <property type="nucleotide sequence ID" value="NZ_MSSV01000004.1"/>
</dbReference>
<dbReference type="PIRSF" id="PIRSF000350">
    <property type="entry name" value="Mercury_reductase_MerA"/>
    <property type="match status" value="1"/>
</dbReference>
<keyword evidence="12" id="KW-1185">Reference proteome</keyword>
<dbReference type="InterPro" id="IPR016156">
    <property type="entry name" value="FAD/NAD-linked_Rdtase_dimer_sf"/>
</dbReference>
<dbReference type="PANTHER" id="PTHR43014">
    <property type="entry name" value="MERCURIC REDUCTASE"/>
    <property type="match status" value="1"/>
</dbReference>
<keyword evidence="5" id="KW-0520">NAD</keyword>
<feature type="binding site" evidence="5">
    <location>
        <position position="270"/>
    </location>
    <ligand>
        <name>NAD(+)</name>
        <dbReference type="ChEBI" id="CHEBI:57540"/>
    </ligand>
</feature>
<proteinExistence type="inferred from homology"/>
<evidence type="ECO:0000256" key="6">
    <source>
        <dbReference type="PIRSR" id="PIRSR000350-4"/>
    </source>
</evidence>
<dbReference type="InterPro" id="IPR004099">
    <property type="entry name" value="Pyr_nucl-diS_OxRdtase_dimer"/>
</dbReference>
<dbReference type="PRINTS" id="PR00368">
    <property type="entry name" value="FADPNR"/>
</dbReference>
<accession>A0A2W7SBE0</accession>
<evidence type="ECO:0000313" key="10">
    <source>
        <dbReference type="EMBL" id="TXD78010.1"/>
    </source>
</evidence>
<evidence type="ECO:0000256" key="1">
    <source>
        <dbReference type="ARBA" id="ARBA00007532"/>
    </source>
</evidence>
<dbReference type="SUPFAM" id="SSF55424">
    <property type="entry name" value="FAD/NAD-linked reductases, dimerisation (C-terminal) domain"/>
    <property type="match status" value="1"/>
</dbReference>
<evidence type="ECO:0000313" key="11">
    <source>
        <dbReference type="Proteomes" id="UP000249115"/>
    </source>
</evidence>
<feature type="domain" description="FAD/NAD(P)-binding" evidence="8">
    <location>
        <begin position="10"/>
        <end position="323"/>
    </location>
</feature>
<evidence type="ECO:0000313" key="9">
    <source>
        <dbReference type="EMBL" id="PZX60185.1"/>
    </source>
</evidence>
<gene>
    <name evidence="10" type="ORF">ESW18_08145</name>
    <name evidence="9" type="ORF">LV84_00455</name>
</gene>
<evidence type="ECO:0000256" key="5">
    <source>
        <dbReference type="PIRSR" id="PIRSR000350-3"/>
    </source>
</evidence>
<dbReference type="InterPro" id="IPR001100">
    <property type="entry name" value="Pyr_nuc-diS_OxRdtase"/>
</dbReference>
<evidence type="ECO:0000259" key="7">
    <source>
        <dbReference type="Pfam" id="PF02852"/>
    </source>
</evidence>
<dbReference type="PRINTS" id="PR00411">
    <property type="entry name" value="PNDRDTASEI"/>
</dbReference>
<feature type="binding site" evidence="5">
    <location>
        <position position="55"/>
    </location>
    <ligand>
        <name>FAD</name>
        <dbReference type="ChEBI" id="CHEBI:57692"/>
    </ligand>
</feature>
<dbReference type="GO" id="GO:0050660">
    <property type="term" value="F:flavin adenine dinucleotide binding"/>
    <property type="evidence" value="ECO:0007669"/>
    <property type="project" value="TreeGrafter"/>
</dbReference>
<reference evidence="9 11" key="1">
    <citation type="submission" date="2018-06" db="EMBL/GenBank/DDBJ databases">
        <title>Genomic Encyclopedia of Archaeal and Bacterial Type Strains, Phase II (KMG-II): from individual species to whole genera.</title>
        <authorList>
            <person name="Goeker M."/>
        </authorList>
    </citation>
    <scope>NUCLEOTIDE SEQUENCE [LARGE SCALE GENOMIC DNA]</scope>
    <source>
        <strain evidence="9 11">DSM 22686</strain>
    </source>
</reference>
<name>A0A2W7SBE0_9BACT</name>
<dbReference type="Proteomes" id="UP000249115">
    <property type="component" value="Unassembled WGS sequence"/>
</dbReference>
<dbReference type="AlphaFoldDB" id="A0A2W7SBE0"/>
<dbReference type="GO" id="GO:0003955">
    <property type="term" value="F:NAD(P)H dehydrogenase (quinone) activity"/>
    <property type="evidence" value="ECO:0007669"/>
    <property type="project" value="TreeGrafter"/>
</dbReference>
<feature type="domain" description="Pyridine nucleotide-disulphide oxidoreductase dimerisation" evidence="7">
    <location>
        <begin position="350"/>
        <end position="453"/>
    </location>
</feature>
<evidence type="ECO:0000259" key="8">
    <source>
        <dbReference type="Pfam" id="PF07992"/>
    </source>
</evidence>
<keyword evidence="5" id="KW-0547">Nucleotide-binding</keyword>
<dbReference type="InterPro" id="IPR023753">
    <property type="entry name" value="FAD/NAD-binding_dom"/>
</dbReference>
<feature type="active site" description="Proton acceptor" evidence="4">
    <location>
        <position position="444"/>
    </location>
</feature>
<feature type="binding site" evidence="5">
    <location>
        <position position="202"/>
    </location>
    <ligand>
        <name>NAD(+)</name>
        <dbReference type="ChEBI" id="CHEBI:57540"/>
    </ligand>
</feature>
<feature type="binding site" evidence="5">
    <location>
        <position position="311"/>
    </location>
    <ligand>
        <name>FAD</name>
        <dbReference type="ChEBI" id="CHEBI:57692"/>
    </ligand>
</feature>
<keyword evidence="3 5" id="KW-0274">FAD</keyword>
<dbReference type="Gene3D" id="3.30.390.30">
    <property type="match status" value="1"/>
</dbReference>
<evidence type="ECO:0000256" key="2">
    <source>
        <dbReference type="ARBA" id="ARBA00022630"/>
    </source>
</evidence>
<keyword evidence="2" id="KW-0285">Flavoprotein</keyword>
<dbReference type="OrthoDB" id="9800167at2"/>
<dbReference type="SUPFAM" id="SSF51905">
    <property type="entry name" value="FAD/NAD(P)-binding domain"/>
    <property type="match status" value="1"/>
</dbReference>
<feature type="binding site" evidence="5">
    <location>
        <begin position="179"/>
        <end position="186"/>
    </location>
    <ligand>
        <name>NAD(+)</name>
        <dbReference type="ChEBI" id="CHEBI:57540"/>
    </ligand>
</feature>
<reference evidence="10 12" key="2">
    <citation type="submission" date="2019-08" db="EMBL/GenBank/DDBJ databases">
        <title>Genome of Algoriphagus ratkowskyi IC026.</title>
        <authorList>
            <person name="Bowman J.P."/>
        </authorList>
    </citation>
    <scope>NUCLEOTIDE SEQUENCE [LARGE SCALE GENOMIC DNA]</scope>
    <source>
        <strain evidence="10 12">IC026</strain>
    </source>
</reference>